<organism evidence="1 2">
    <name type="scientific">Glutamicibacter creatinolyticus</name>
    <dbReference type="NCBI Taxonomy" id="162496"/>
    <lineage>
        <taxon>Bacteria</taxon>
        <taxon>Bacillati</taxon>
        <taxon>Actinomycetota</taxon>
        <taxon>Actinomycetes</taxon>
        <taxon>Micrococcales</taxon>
        <taxon>Micrococcaceae</taxon>
        <taxon>Glutamicibacter</taxon>
    </lineage>
</organism>
<accession>A0A5B7WRT0</accession>
<gene>
    <name evidence="1" type="ORF">GcLGCM259_0826</name>
</gene>
<evidence type="ECO:0000313" key="1">
    <source>
        <dbReference type="EMBL" id="QCY46582.1"/>
    </source>
</evidence>
<protein>
    <recommendedName>
        <fullName evidence="3">ScyD/ScyE family protein</fullName>
    </recommendedName>
</protein>
<dbReference type="Proteomes" id="UP000307000">
    <property type="component" value="Chromosome"/>
</dbReference>
<keyword evidence="2" id="KW-1185">Reference proteome</keyword>
<dbReference type="InterPro" id="IPR048031">
    <property type="entry name" value="ScyD/ScyE-like"/>
</dbReference>
<evidence type="ECO:0000313" key="2">
    <source>
        <dbReference type="Proteomes" id="UP000307000"/>
    </source>
</evidence>
<dbReference type="AlphaFoldDB" id="A0A5B7WRT0"/>
<dbReference type="Gene3D" id="2.120.10.30">
    <property type="entry name" value="TolB, C-terminal domain"/>
    <property type="match status" value="1"/>
</dbReference>
<reference evidence="1 2" key="1">
    <citation type="submission" date="2018-12" db="EMBL/GenBank/DDBJ databases">
        <title>Complete Genome Sequence of Glutamicibacter creatinolyticus strain LGCM259,isolated from an abscess of a 12-year-old mare in Italy.</title>
        <authorList>
            <person name="Santos R.G."/>
            <person name="Silva A.L."/>
            <person name="Seyffert N."/>
            <person name="Castro T.L.P."/>
            <person name="Attili A.R."/>
            <person name="Rifici C."/>
            <person name="Mazzullo G."/>
            <person name="Brenig B."/>
            <person name="Venanzi F."/>
            <person name="Azevedo V."/>
        </authorList>
    </citation>
    <scope>NUCLEOTIDE SEQUENCE [LARGE SCALE GENOMIC DNA]</scope>
    <source>
        <strain evidence="1 2">LGCM 259</strain>
    </source>
</reference>
<dbReference type="EMBL" id="CP034412">
    <property type="protein sequence ID" value="QCY46582.1"/>
    <property type="molecule type" value="Genomic_DNA"/>
</dbReference>
<name>A0A5B7WRT0_9MICC</name>
<dbReference type="KEGG" id="gcr:GcLGCM259_0826"/>
<dbReference type="InterPro" id="IPR011042">
    <property type="entry name" value="6-blade_b-propeller_TolB-like"/>
</dbReference>
<proteinExistence type="predicted"/>
<dbReference type="SUPFAM" id="SSF63825">
    <property type="entry name" value="YWTD domain"/>
    <property type="match status" value="1"/>
</dbReference>
<evidence type="ECO:0008006" key="3">
    <source>
        <dbReference type="Google" id="ProtNLM"/>
    </source>
</evidence>
<sequence>MSGQLTSISAHGKKRTLVNAPGREIVGVSYARHTAYYFDNLVGSDQAPPSPKDPALLKSIDHRGKVRTIADLAAFERKHDPDGKTVYGVRKVSKACLAQAPALRSKGELYSHPYSSAPVRSGVYVGDAGANAILHVDRRGKTRLVKALPAEPIKITEAVRQLASESGIQIPDCMLGLTYWAQPVPTDITVKGNWMYYTVLPGAPGESLATGKVYKMNLHTKKTYTVASGLNAPTGVAVDHRGGVYVSELFGGGVAKVVRGKAVTVLPAAMSADVEVSGHQLIASTDALGTEGKVLRARVQ</sequence>
<dbReference type="NCBIfam" id="NF033206">
    <property type="entry name" value="ScyE_fam"/>
    <property type="match status" value="1"/>
</dbReference>